<feature type="region of interest" description="Disordered" evidence="1">
    <location>
        <begin position="376"/>
        <end position="400"/>
    </location>
</feature>
<reference evidence="4 5" key="1">
    <citation type="submission" date="2020-05" db="EMBL/GenBank/DDBJ databases">
        <title>Identification and distribution of gene clusters putatively required for synthesis of sphingolipid metabolism inhibitors in phylogenetically diverse species of the filamentous fungus Fusarium.</title>
        <authorList>
            <person name="Kim H.-S."/>
            <person name="Busman M."/>
            <person name="Brown D.W."/>
            <person name="Divon H."/>
            <person name="Uhlig S."/>
            <person name="Proctor R.H."/>
        </authorList>
    </citation>
    <scope>NUCLEOTIDE SEQUENCE [LARGE SCALE GENOMIC DNA]</scope>
    <source>
        <strain evidence="4 5">NRRL 20693</strain>
    </source>
</reference>
<evidence type="ECO:0000313" key="4">
    <source>
        <dbReference type="EMBL" id="KAF5655474.1"/>
    </source>
</evidence>
<dbReference type="Pfam" id="PF09362">
    <property type="entry name" value="DUF1996"/>
    <property type="match status" value="1"/>
</dbReference>
<feature type="domain" description="DUF1996" evidence="3">
    <location>
        <begin position="42"/>
        <end position="303"/>
    </location>
</feature>
<accession>A0A8H5WEP7</accession>
<name>A0A8H5WEP7_FUSHE</name>
<evidence type="ECO:0000259" key="3">
    <source>
        <dbReference type="Pfam" id="PF09362"/>
    </source>
</evidence>
<evidence type="ECO:0000313" key="5">
    <source>
        <dbReference type="Proteomes" id="UP000567885"/>
    </source>
</evidence>
<feature type="chain" id="PRO_5034396051" description="DUF1996 domain-containing protein" evidence="2">
    <location>
        <begin position="20"/>
        <end position="509"/>
    </location>
</feature>
<feature type="compositionally biased region" description="Basic and acidic residues" evidence="1">
    <location>
        <begin position="499"/>
        <end position="509"/>
    </location>
</feature>
<dbReference type="PANTHER" id="PTHR43662:SF11">
    <property type="entry name" value="WSC DOMAIN-CONTAINING PROTEIN"/>
    <property type="match status" value="1"/>
</dbReference>
<feature type="non-terminal residue" evidence="4">
    <location>
        <position position="509"/>
    </location>
</feature>
<evidence type="ECO:0000256" key="2">
    <source>
        <dbReference type="SAM" id="SignalP"/>
    </source>
</evidence>
<dbReference type="OrthoDB" id="74764at2759"/>
<sequence>MMNLNFVNMVALLACPAVASHEATTFAVLHFVNNMLTKGRMDPIVSPGRTSDHVHHIMGGSGFSKSVTGKDLAKSLCSNAIIKGDNSNYWFPALYFHDPASGNFEDVEFGYFNAYYFFEKTHDDIKPFPIGLQIVAGDATTRTMPDAGSQPNLDPSKGPVNPAKMTCPRLNNDYTLSSWNAASDGTKAGVGDPINKSEGVGFPDRTCDGEYSPLRADIHFPSCYNPKASLTDFKNNMAYPEDSDGYLDCPKGWVHVPHLFYEACWRTDRFSGRWVEGKGKQPFVFSNGDVTGYNSHADFMAGWDEDLLRHIIATCNTGTAGMDRCPGLTLGLNKGDCTIESEVSEEITGSLSKLPGNNPPSGFWYGNEILSHISADRDGDMAPSTSSSEEGKMSVGAPDSATETNFAATSEIHKKPAAVSGRSIIPGANLPAIESTVTAGDIMITSAHMANDVFAEPEKPHNCEVKTKTHQSTITISVTVTVRKAAGVPNHAEAAAPTCKKEPVHRQAH</sequence>
<evidence type="ECO:0000256" key="1">
    <source>
        <dbReference type="SAM" id="MobiDB-lite"/>
    </source>
</evidence>
<comment type="caution">
    <text evidence="4">The sequence shown here is derived from an EMBL/GenBank/DDBJ whole genome shotgun (WGS) entry which is preliminary data.</text>
</comment>
<protein>
    <recommendedName>
        <fullName evidence="3">DUF1996 domain-containing protein</fullName>
    </recommendedName>
</protein>
<dbReference type="InterPro" id="IPR018535">
    <property type="entry name" value="DUF1996"/>
</dbReference>
<feature type="region of interest" description="Disordered" evidence="1">
    <location>
        <begin position="490"/>
        <end position="509"/>
    </location>
</feature>
<dbReference type="Proteomes" id="UP000567885">
    <property type="component" value="Unassembled WGS sequence"/>
</dbReference>
<gene>
    <name evidence="4" type="ORF">FHETE_11186</name>
</gene>
<feature type="signal peptide" evidence="2">
    <location>
        <begin position="1"/>
        <end position="19"/>
    </location>
</feature>
<dbReference type="PANTHER" id="PTHR43662">
    <property type="match status" value="1"/>
</dbReference>
<keyword evidence="5" id="KW-1185">Reference proteome</keyword>
<keyword evidence="2" id="KW-0732">Signal</keyword>
<proteinExistence type="predicted"/>
<organism evidence="4 5">
    <name type="scientific">Fusarium heterosporum</name>
    <dbReference type="NCBI Taxonomy" id="42747"/>
    <lineage>
        <taxon>Eukaryota</taxon>
        <taxon>Fungi</taxon>
        <taxon>Dikarya</taxon>
        <taxon>Ascomycota</taxon>
        <taxon>Pezizomycotina</taxon>
        <taxon>Sordariomycetes</taxon>
        <taxon>Hypocreomycetidae</taxon>
        <taxon>Hypocreales</taxon>
        <taxon>Nectriaceae</taxon>
        <taxon>Fusarium</taxon>
        <taxon>Fusarium heterosporum species complex</taxon>
    </lineage>
</organism>
<dbReference type="EMBL" id="JAAGWQ010000422">
    <property type="protein sequence ID" value="KAF5655474.1"/>
    <property type="molecule type" value="Genomic_DNA"/>
</dbReference>
<dbReference type="AlphaFoldDB" id="A0A8H5WEP7"/>